<dbReference type="Gene3D" id="3.40.50.360">
    <property type="match status" value="1"/>
</dbReference>
<evidence type="ECO:0000256" key="1">
    <source>
        <dbReference type="ARBA" id="ARBA00001917"/>
    </source>
</evidence>
<protein>
    <submittedName>
        <fullName evidence="6">Flavodoxin</fullName>
    </submittedName>
</protein>
<evidence type="ECO:0000256" key="2">
    <source>
        <dbReference type="ARBA" id="ARBA00022630"/>
    </source>
</evidence>
<dbReference type="STRING" id="299255.SAMN02745129_4196"/>
<dbReference type="PANTHER" id="PTHR19384">
    <property type="entry name" value="NITRIC OXIDE SYNTHASE-RELATED"/>
    <property type="match status" value="1"/>
</dbReference>
<name>A0A1M5YFN6_9GAMM</name>
<dbReference type="Pfam" id="PF00258">
    <property type="entry name" value="Flavodoxin_1"/>
    <property type="match status" value="1"/>
</dbReference>
<keyword evidence="2" id="KW-0285">Flavoprotein</keyword>
<gene>
    <name evidence="6" type="ORF">SAMN02745129_4196</name>
</gene>
<keyword evidence="7" id="KW-1185">Reference proteome</keyword>
<reference evidence="6 7" key="1">
    <citation type="submission" date="2016-11" db="EMBL/GenBank/DDBJ databases">
        <authorList>
            <person name="Jaros S."/>
            <person name="Januszkiewicz K."/>
            <person name="Wedrychowicz H."/>
        </authorList>
    </citation>
    <scope>NUCLEOTIDE SEQUENCE [LARGE SCALE GENOMIC DNA]</scope>
    <source>
        <strain evidence="6 7">DSM 16917</strain>
    </source>
</reference>
<dbReference type="PROSITE" id="PS50902">
    <property type="entry name" value="FLAVODOXIN_LIKE"/>
    <property type="match status" value="1"/>
</dbReference>
<feature type="domain" description="Flavodoxin-like" evidence="5">
    <location>
        <begin position="4"/>
        <end position="146"/>
    </location>
</feature>
<evidence type="ECO:0000256" key="4">
    <source>
        <dbReference type="ARBA" id="ARBA00022982"/>
    </source>
</evidence>
<dbReference type="AlphaFoldDB" id="A0A1M5YFN6"/>
<dbReference type="GO" id="GO:0005829">
    <property type="term" value="C:cytosol"/>
    <property type="evidence" value="ECO:0007669"/>
    <property type="project" value="TreeGrafter"/>
</dbReference>
<accession>A0A1M5YFN6</accession>
<dbReference type="PRINTS" id="PR00369">
    <property type="entry name" value="FLAVODOXIN"/>
</dbReference>
<evidence type="ECO:0000313" key="7">
    <source>
        <dbReference type="Proteomes" id="UP000184268"/>
    </source>
</evidence>
<dbReference type="GO" id="GO:0010181">
    <property type="term" value="F:FMN binding"/>
    <property type="evidence" value="ECO:0007669"/>
    <property type="project" value="InterPro"/>
</dbReference>
<dbReference type="GO" id="GO:0016491">
    <property type="term" value="F:oxidoreductase activity"/>
    <property type="evidence" value="ECO:0007669"/>
    <property type="project" value="TreeGrafter"/>
</dbReference>
<organism evidence="6 7">
    <name type="scientific">Ferrimonas marina</name>
    <dbReference type="NCBI Taxonomy" id="299255"/>
    <lineage>
        <taxon>Bacteria</taxon>
        <taxon>Pseudomonadati</taxon>
        <taxon>Pseudomonadota</taxon>
        <taxon>Gammaproteobacteria</taxon>
        <taxon>Alteromonadales</taxon>
        <taxon>Ferrimonadaceae</taxon>
        <taxon>Ferrimonas</taxon>
    </lineage>
</organism>
<proteinExistence type="predicted"/>
<dbReference type="RefSeq" id="WP_067660596.1">
    <property type="nucleotide sequence ID" value="NZ_FQXG01000007.1"/>
</dbReference>
<dbReference type="PANTHER" id="PTHR19384:SF128">
    <property type="entry name" value="NADPH OXIDOREDUCTASE A"/>
    <property type="match status" value="1"/>
</dbReference>
<keyword evidence="4" id="KW-0249">Electron transport</keyword>
<sequence>MSSIHLLVGTVYGAAEHVADQVAAALKEQGHQVQFIEERTAAAISAIADQVLLVITSTTGSGDIPDELAPLFFDLKERFPLLPNLRYGVVALGDSSYGETYCGAGRQFDELLTELTAQRVGERLQIDACETFEPEVEALAWLPQWLAALEQPAVANA</sequence>
<dbReference type="Proteomes" id="UP000184268">
    <property type="component" value="Unassembled WGS sequence"/>
</dbReference>
<comment type="cofactor">
    <cofactor evidence="1">
        <name>FMN</name>
        <dbReference type="ChEBI" id="CHEBI:58210"/>
    </cofactor>
</comment>
<keyword evidence="4" id="KW-0813">Transport</keyword>
<evidence type="ECO:0000259" key="5">
    <source>
        <dbReference type="PROSITE" id="PS50902"/>
    </source>
</evidence>
<keyword evidence="3" id="KW-0288">FMN</keyword>
<dbReference type="SUPFAM" id="SSF52218">
    <property type="entry name" value="Flavoproteins"/>
    <property type="match status" value="1"/>
</dbReference>
<dbReference type="NCBIfam" id="NF005989">
    <property type="entry name" value="PRK08105.1"/>
    <property type="match status" value="1"/>
</dbReference>
<dbReference type="InterPro" id="IPR008254">
    <property type="entry name" value="Flavodoxin/NO_synth"/>
</dbReference>
<evidence type="ECO:0000313" key="6">
    <source>
        <dbReference type="EMBL" id="SHI10857.1"/>
    </source>
</evidence>
<dbReference type="GO" id="GO:0050660">
    <property type="term" value="F:flavin adenine dinucleotide binding"/>
    <property type="evidence" value="ECO:0007669"/>
    <property type="project" value="TreeGrafter"/>
</dbReference>
<dbReference type="InterPro" id="IPR001094">
    <property type="entry name" value="Flavdoxin-like"/>
</dbReference>
<dbReference type="InterPro" id="IPR029039">
    <property type="entry name" value="Flavoprotein-like_sf"/>
</dbReference>
<evidence type="ECO:0000256" key="3">
    <source>
        <dbReference type="ARBA" id="ARBA00022643"/>
    </source>
</evidence>
<dbReference type="EMBL" id="FQXG01000007">
    <property type="protein sequence ID" value="SHI10857.1"/>
    <property type="molecule type" value="Genomic_DNA"/>
</dbReference>
<dbReference type="OrthoDB" id="359268at2"/>